<keyword evidence="4 10" id="KW-1133">Transmembrane helix</keyword>
<evidence type="ECO:0000256" key="7">
    <source>
        <dbReference type="ARBA" id="ARBA00023303"/>
    </source>
</evidence>
<sequence>MESNKSFEDLFDTRIETLLKPGDVPETFSDDEEGTERVSNSLMTSNGSNMASQRGRNDGNDNANKNSTRKKEFMVQFDGKLNDSKTSLLQNLGGNYNRNVDIAPKISPETCAGLSDSEENYEKDNKQVLYVYENGMDIKGDHKTVDNTAGVNGEKTKDTFVDLDGETYMDDIEVKQSLCCSCCRKRISRDGKILKNKSQIKTERKLARQRQKERCIKCCKKFTAFLFSHIGLCSLVVAYTILGGFVFMTLEAPAELQQRERIQIKRKNHVERLWNITTEVNVFSQSNWSLEADRVMRAFQADIYRATKDLGWDGKDGEEDAQWSFAGSLLYSITVITTIGYGHIAPKTDGGRFVTIIYALVGIPLTFLCIANLGSLLESCFRIFYKHACLIVIKLCCPSQARWSSQGKRQNTVSAQESLPLTDVTDSPIGVATEKHGGLHAKKKSAKEEVRVPILVSLMLITLYILGGALLFSEWEKGWAMLDGAYFCFITLTTVGFGDLVPGTGEVSQKEKLVLCSFYLFFGLAIIAMCFKLMQDEVQKKCTWLGQKIGIIEVKSS</sequence>
<comment type="subcellular location">
    <subcellularLocation>
        <location evidence="1">Membrane</location>
        <topology evidence="1">Multi-pass membrane protein</topology>
    </subcellularLocation>
</comment>
<dbReference type="Proteomes" id="UP001186944">
    <property type="component" value="Unassembled WGS sequence"/>
</dbReference>
<protein>
    <recommendedName>
        <fullName evidence="11">Potassium channel domain-containing protein</fullName>
    </recommendedName>
</protein>
<keyword evidence="6 10" id="KW-0472">Membrane</keyword>
<feature type="region of interest" description="Disordered" evidence="9">
    <location>
        <begin position="18"/>
        <end position="70"/>
    </location>
</feature>
<dbReference type="EMBL" id="VSWD01000014">
    <property type="protein sequence ID" value="KAK3083425.1"/>
    <property type="molecule type" value="Genomic_DNA"/>
</dbReference>
<evidence type="ECO:0000256" key="10">
    <source>
        <dbReference type="SAM" id="Phobius"/>
    </source>
</evidence>
<evidence type="ECO:0000313" key="13">
    <source>
        <dbReference type="Proteomes" id="UP001186944"/>
    </source>
</evidence>
<evidence type="ECO:0000256" key="9">
    <source>
        <dbReference type="SAM" id="MobiDB-lite"/>
    </source>
</evidence>
<comment type="similarity">
    <text evidence="8">Belongs to the two pore domain potassium channel (TC 1.A.1.8) family.</text>
</comment>
<dbReference type="Pfam" id="PF07885">
    <property type="entry name" value="Ion_trans_2"/>
    <property type="match status" value="2"/>
</dbReference>
<evidence type="ECO:0000256" key="8">
    <source>
        <dbReference type="RuleBase" id="RU003857"/>
    </source>
</evidence>
<keyword evidence="5 8" id="KW-0406">Ion transport</keyword>
<dbReference type="GO" id="GO:0015271">
    <property type="term" value="F:outward rectifier potassium channel activity"/>
    <property type="evidence" value="ECO:0007669"/>
    <property type="project" value="TreeGrafter"/>
</dbReference>
<feature type="domain" description="Potassium channel" evidence="11">
    <location>
        <begin position="460"/>
        <end position="539"/>
    </location>
</feature>
<feature type="transmembrane region" description="Helical" evidence="10">
    <location>
        <begin position="356"/>
        <end position="377"/>
    </location>
</feature>
<proteinExistence type="inferred from homology"/>
<dbReference type="PANTHER" id="PTHR11003">
    <property type="entry name" value="POTASSIUM CHANNEL, SUBFAMILY K"/>
    <property type="match status" value="1"/>
</dbReference>
<dbReference type="InterPro" id="IPR003280">
    <property type="entry name" value="2pore_dom_K_chnl"/>
</dbReference>
<name>A0AA88XLQ8_PINIB</name>
<dbReference type="SUPFAM" id="SSF81324">
    <property type="entry name" value="Voltage-gated potassium channels"/>
    <property type="match status" value="2"/>
</dbReference>
<accession>A0AA88XLQ8</accession>
<evidence type="ECO:0000256" key="5">
    <source>
        <dbReference type="ARBA" id="ARBA00023065"/>
    </source>
</evidence>
<feature type="transmembrane region" description="Helical" evidence="10">
    <location>
        <begin position="452"/>
        <end position="472"/>
    </location>
</feature>
<keyword evidence="13" id="KW-1185">Reference proteome</keyword>
<dbReference type="GO" id="GO:0005886">
    <property type="term" value="C:plasma membrane"/>
    <property type="evidence" value="ECO:0007669"/>
    <property type="project" value="TreeGrafter"/>
</dbReference>
<dbReference type="AlphaFoldDB" id="A0AA88XLQ8"/>
<dbReference type="GO" id="GO:0022841">
    <property type="term" value="F:potassium ion leak channel activity"/>
    <property type="evidence" value="ECO:0007669"/>
    <property type="project" value="TreeGrafter"/>
</dbReference>
<keyword evidence="7 8" id="KW-0407">Ion channel</keyword>
<comment type="caution">
    <text evidence="12">The sequence shown here is derived from an EMBL/GenBank/DDBJ whole genome shotgun (WGS) entry which is preliminary data.</text>
</comment>
<reference evidence="12" key="1">
    <citation type="submission" date="2019-08" db="EMBL/GenBank/DDBJ databases">
        <title>The improved chromosome-level genome for the pearl oyster Pinctada fucata martensii using PacBio sequencing and Hi-C.</title>
        <authorList>
            <person name="Zheng Z."/>
        </authorList>
    </citation>
    <scope>NUCLEOTIDE SEQUENCE</scope>
    <source>
        <strain evidence="12">ZZ-2019</strain>
        <tissue evidence="12">Adductor muscle</tissue>
    </source>
</reference>
<keyword evidence="2 8" id="KW-0813">Transport</keyword>
<evidence type="ECO:0000256" key="2">
    <source>
        <dbReference type="ARBA" id="ARBA00022448"/>
    </source>
</evidence>
<feature type="compositionally biased region" description="Polar residues" evidence="9">
    <location>
        <begin position="37"/>
        <end position="66"/>
    </location>
</feature>
<feature type="transmembrane region" description="Helical" evidence="10">
    <location>
        <begin position="224"/>
        <end position="250"/>
    </location>
</feature>
<evidence type="ECO:0000256" key="1">
    <source>
        <dbReference type="ARBA" id="ARBA00004141"/>
    </source>
</evidence>
<feature type="transmembrane region" description="Helical" evidence="10">
    <location>
        <begin position="484"/>
        <end position="501"/>
    </location>
</feature>
<evidence type="ECO:0000313" key="12">
    <source>
        <dbReference type="EMBL" id="KAK3083425.1"/>
    </source>
</evidence>
<dbReference type="InterPro" id="IPR013099">
    <property type="entry name" value="K_chnl_dom"/>
</dbReference>
<dbReference type="PANTHER" id="PTHR11003:SF334">
    <property type="entry name" value="FI03418P"/>
    <property type="match status" value="1"/>
</dbReference>
<feature type="transmembrane region" description="Helical" evidence="10">
    <location>
        <begin position="323"/>
        <end position="344"/>
    </location>
</feature>
<dbReference type="PRINTS" id="PR01333">
    <property type="entry name" value="2POREKCHANEL"/>
</dbReference>
<evidence type="ECO:0000259" key="11">
    <source>
        <dbReference type="Pfam" id="PF07885"/>
    </source>
</evidence>
<gene>
    <name evidence="12" type="ORF">FSP39_022314</name>
</gene>
<keyword evidence="3 8" id="KW-0812">Transmembrane</keyword>
<evidence type="ECO:0000256" key="6">
    <source>
        <dbReference type="ARBA" id="ARBA00023136"/>
    </source>
</evidence>
<evidence type="ECO:0000256" key="4">
    <source>
        <dbReference type="ARBA" id="ARBA00022989"/>
    </source>
</evidence>
<feature type="domain" description="Potassium channel" evidence="11">
    <location>
        <begin position="320"/>
        <end position="378"/>
    </location>
</feature>
<organism evidence="12 13">
    <name type="scientific">Pinctada imbricata</name>
    <name type="common">Atlantic pearl-oyster</name>
    <name type="synonym">Pinctada martensii</name>
    <dbReference type="NCBI Taxonomy" id="66713"/>
    <lineage>
        <taxon>Eukaryota</taxon>
        <taxon>Metazoa</taxon>
        <taxon>Spiralia</taxon>
        <taxon>Lophotrochozoa</taxon>
        <taxon>Mollusca</taxon>
        <taxon>Bivalvia</taxon>
        <taxon>Autobranchia</taxon>
        <taxon>Pteriomorphia</taxon>
        <taxon>Pterioida</taxon>
        <taxon>Pterioidea</taxon>
        <taxon>Pteriidae</taxon>
        <taxon>Pinctada</taxon>
    </lineage>
</organism>
<feature type="transmembrane region" description="Helical" evidence="10">
    <location>
        <begin position="513"/>
        <end position="534"/>
    </location>
</feature>
<dbReference type="GO" id="GO:0030322">
    <property type="term" value="P:stabilization of membrane potential"/>
    <property type="evidence" value="ECO:0007669"/>
    <property type="project" value="TreeGrafter"/>
</dbReference>
<evidence type="ECO:0000256" key="3">
    <source>
        <dbReference type="ARBA" id="ARBA00022692"/>
    </source>
</evidence>
<dbReference type="Gene3D" id="1.10.287.70">
    <property type="match status" value="1"/>
</dbReference>